<comment type="caution">
    <text evidence="8">The sequence shown here is derived from an EMBL/GenBank/DDBJ whole genome shotgun (WGS) entry which is preliminary data.</text>
</comment>
<dbReference type="SUPFAM" id="SSF52096">
    <property type="entry name" value="ClpP/crotonase"/>
    <property type="match status" value="1"/>
</dbReference>
<dbReference type="InterPro" id="IPR029045">
    <property type="entry name" value="ClpP/crotonase-like_dom_sf"/>
</dbReference>
<evidence type="ECO:0000313" key="8">
    <source>
        <dbReference type="EMBL" id="PHN03956.1"/>
    </source>
</evidence>
<accession>A0A2D0N6E9</accession>
<dbReference type="Pfam" id="PF17820">
    <property type="entry name" value="PDZ_6"/>
    <property type="match status" value="1"/>
</dbReference>
<dbReference type="Gene3D" id="2.30.42.10">
    <property type="match status" value="1"/>
</dbReference>
<dbReference type="Gene3D" id="3.30.750.44">
    <property type="match status" value="1"/>
</dbReference>
<evidence type="ECO:0000256" key="2">
    <source>
        <dbReference type="ARBA" id="ARBA00022670"/>
    </source>
</evidence>
<dbReference type="InterPro" id="IPR001478">
    <property type="entry name" value="PDZ"/>
</dbReference>
<dbReference type="InterPro" id="IPR036034">
    <property type="entry name" value="PDZ_sf"/>
</dbReference>
<dbReference type="SMART" id="SM00228">
    <property type="entry name" value="PDZ"/>
    <property type="match status" value="1"/>
</dbReference>
<keyword evidence="2 5" id="KW-0645">Protease</keyword>
<dbReference type="SMART" id="SM00245">
    <property type="entry name" value="TSPc"/>
    <property type="match status" value="1"/>
</dbReference>
<name>A0A2D0N6E9_FLAN2</name>
<dbReference type="Proteomes" id="UP000223913">
    <property type="component" value="Unassembled WGS sequence"/>
</dbReference>
<feature type="coiled-coil region" evidence="6">
    <location>
        <begin position="466"/>
        <end position="501"/>
    </location>
</feature>
<dbReference type="AlphaFoldDB" id="A0A2D0N6E9"/>
<keyword evidence="3 5" id="KW-0378">Hydrolase</keyword>
<evidence type="ECO:0000256" key="5">
    <source>
        <dbReference type="RuleBase" id="RU004404"/>
    </source>
</evidence>
<evidence type="ECO:0000256" key="4">
    <source>
        <dbReference type="ARBA" id="ARBA00022825"/>
    </source>
</evidence>
<dbReference type="PANTHER" id="PTHR32060">
    <property type="entry name" value="TAIL-SPECIFIC PROTEASE"/>
    <property type="match status" value="1"/>
</dbReference>
<comment type="similarity">
    <text evidence="1 5">Belongs to the peptidase S41A family.</text>
</comment>
<dbReference type="RefSeq" id="WP_099152669.1">
    <property type="nucleotide sequence ID" value="NZ_PDUD01000028.1"/>
</dbReference>
<keyword evidence="6" id="KW-0175">Coiled coil</keyword>
<evidence type="ECO:0000256" key="1">
    <source>
        <dbReference type="ARBA" id="ARBA00009179"/>
    </source>
</evidence>
<proteinExistence type="inferred from homology"/>
<dbReference type="PANTHER" id="PTHR32060:SF30">
    <property type="entry name" value="CARBOXY-TERMINAL PROCESSING PROTEASE CTPA"/>
    <property type="match status" value="1"/>
</dbReference>
<dbReference type="CDD" id="cd07560">
    <property type="entry name" value="Peptidase_S41_CPP"/>
    <property type="match status" value="1"/>
</dbReference>
<evidence type="ECO:0000256" key="6">
    <source>
        <dbReference type="SAM" id="Coils"/>
    </source>
</evidence>
<evidence type="ECO:0000256" key="3">
    <source>
        <dbReference type="ARBA" id="ARBA00022801"/>
    </source>
</evidence>
<evidence type="ECO:0000259" key="7">
    <source>
        <dbReference type="PROSITE" id="PS50106"/>
    </source>
</evidence>
<dbReference type="InterPro" id="IPR005151">
    <property type="entry name" value="Tail-specific_protease"/>
</dbReference>
<dbReference type="SUPFAM" id="SSF50156">
    <property type="entry name" value="PDZ domain-like"/>
    <property type="match status" value="1"/>
</dbReference>
<dbReference type="GO" id="GO:0008236">
    <property type="term" value="F:serine-type peptidase activity"/>
    <property type="evidence" value="ECO:0007669"/>
    <property type="project" value="UniProtKB-KW"/>
</dbReference>
<dbReference type="Gene3D" id="3.90.226.10">
    <property type="entry name" value="2-enoyl-CoA Hydratase, Chain A, domain 1"/>
    <property type="match status" value="1"/>
</dbReference>
<dbReference type="GO" id="GO:0006508">
    <property type="term" value="P:proteolysis"/>
    <property type="evidence" value="ECO:0007669"/>
    <property type="project" value="UniProtKB-KW"/>
</dbReference>
<dbReference type="InterPro" id="IPR004447">
    <property type="entry name" value="Peptidase_S41A"/>
</dbReference>
<keyword evidence="9" id="KW-1185">Reference proteome</keyword>
<reference evidence="8 9" key="1">
    <citation type="submission" date="2017-10" db="EMBL/GenBank/DDBJ databases">
        <title>The draft genome sequence of Lewinella nigricans NBRC 102662.</title>
        <authorList>
            <person name="Wang K."/>
        </authorList>
    </citation>
    <scope>NUCLEOTIDE SEQUENCE [LARGE SCALE GENOMIC DNA]</scope>
    <source>
        <strain evidence="8 9">NBRC 102662</strain>
    </source>
</reference>
<feature type="domain" description="PDZ" evidence="7">
    <location>
        <begin position="90"/>
        <end position="151"/>
    </location>
</feature>
<dbReference type="OrthoDB" id="9812068at2"/>
<dbReference type="Pfam" id="PF03572">
    <property type="entry name" value="Peptidase_S41"/>
    <property type="match status" value="1"/>
</dbReference>
<protein>
    <submittedName>
        <fullName evidence="8">Carboxyl-terminal protease</fullName>
    </submittedName>
</protein>
<dbReference type="GO" id="GO:0030288">
    <property type="term" value="C:outer membrane-bounded periplasmic space"/>
    <property type="evidence" value="ECO:0007669"/>
    <property type="project" value="TreeGrafter"/>
</dbReference>
<dbReference type="NCBIfam" id="TIGR00225">
    <property type="entry name" value="prc"/>
    <property type="match status" value="1"/>
</dbReference>
<dbReference type="GO" id="GO:0007165">
    <property type="term" value="P:signal transduction"/>
    <property type="evidence" value="ECO:0007669"/>
    <property type="project" value="TreeGrafter"/>
</dbReference>
<gene>
    <name evidence="8" type="ORF">CRP01_24095</name>
</gene>
<dbReference type="InterPro" id="IPR041489">
    <property type="entry name" value="PDZ_6"/>
</dbReference>
<dbReference type="GO" id="GO:0004175">
    <property type="term" value="F:endopeptidase activity"/>
    <property type="evidence" value="ECO:0007669"/>
    <property type="project" value="TreeGrafter"/>
</dbReference>
<keyword evidence="4 5" id="KW-0720">Serine protease</keyword>
<organism evidence="8 9">
    <name type="scientific">Flavilitoribacter nigricans (strain ATCC 23147 / DSM 23189 / NBRC 102662 / NCIMB 1420 / SS-2)</name>
    <name type="common">Lewinella nigricans</name>
    <dbReference type="NCBI Taxonomy" id="1122177"/>
    <lineage>
        <taxon>Bacteria</taxon>
        <taxon>Pseudomonadati</taxon>
        <taxon>Bacteroidota</taxon>
        <taxon>Saprospiria</taxon>
        <taxon>Saprospirales</taxon>
        <taxon>Lewinellaceae</taxon>
        <taxon>Flavilitoribacter</taxon>
    </lineage>
</organism>
<dbReference type="PROSITE" id="PS50106">
    <property type="entry name" value="PDZ"/>
    <property type="match status" value="1"/>
</dbReference>
<dbReference type="CDD" id="cd06782">
    <property type="entry name" value="cpPDZ_CPP-like"/>
    <property type="match status" value="1"/>
</dbReference>
<dbReference type="EMBL" id="PDUD01000028">
    <property type="protein sequence ID" value="PHN03956.1"/>
    <property type="molecule type" value="Genomic_DNA"/>
</dbReference>
<sequence length="544" mass="61083">MKRFWKIGGLVVLLLGGLANTVYTPTNRQFDILKNIEIFTALYKEVNTYYVDDLDPGKLMRTGIDAMMESLDPFTNYISESDIEGYRFLTEGRYHGIGAVSEKMGEYVTITELYQDQPADKAGLKVGDKIVEIDGKSAFGRTTDQVNEILRGYPGSSVELTIDRPGEKNKVKVRLVRGEVSVPNVPYSGMVSNDIGYIALTTFTRQAGQNVGNALKELKSENPALKGVIFDLRGNGGGLLSEAVNVSNVFIPRNELVASTKGKVKDWDRSFKTLNEAVDLDIPLVVLINKNSASASEIVSGVMQDYDRGVLLGQRSYGKGLVQNTRDLGYNAKVKMTTAKYYIPSQRCIQSVEYEDGEPVHIPDDKRAVFKTRNGRKVLDGGGISPDVYIKKPTEEGILKSLMEDHLIFDYVSQFCAENPEVAPVEEFHFQDFSGFLSFLKERNFEYESETEIMLQKLLVKSTTEGINLETNIQAIQQKIENAKQDELQAHKDEIIDLIEKEIASRYFYQRGKVQMGLRNDEEIQEAITIINTPARYKEILSMQ</sequence>
<evidence type="ECO:0000313" key="9">
    <source>
        <dbReference type="Proteomes" id="UP000223913"/>
    </source>
</evidence>